<comment type="similarity">
    <text evidence="1">Belongs to the taxilin family.</text>
</comment>
<dbReference type="InterPro" id="IPR026183">
    <property type="entry name" value="Taxilin_fam"/>
</dbReference>
<dbReference type="eggNOG" id="KOG1850">
    <property type="taxonomic scope" value="Eukaryota"/>
</dbReference>
<evidence type="ECO:0008006" key="6">
    <source>
        <dbReference type="Google" id="ProtNLM"/>
    </source>
</evidence>
<keyword evidence="2" id="KW-0175">Coiled coil</keyword>
<accession>G2WTZ7</accession>
<sequence>MPASSPDSTLPNGQDGAIPPGVAGYARKTKAKKPVDMNASKLLKHRIAQLEQDAAGEKDQEAEIEREVKKASREMMLQVSKMTDMAKIEHLTRKSSELLADMRRMERENQKNKKRGDALQKEKDANRTELSKTVGLKDKLEKLCRELQKDNNKYKNDNKTFQDNLKHNSASYDEKYSILLSKLEGIQEEKDHPRKQVVEIGVETLFRNRFKSFIEQYELRELHFHSQMRTKELEVQYHMARYEREKKNAEAEAAKARQLQEQVRTFTKTETELRNQLNVYVDKFKQVEDTLNNSNDLFLTFRKEMEEMSKKTKRLEKENETMKRKHEATNANIISMAEEREAMRTKTAEATKKTGKLISIIEQMQQQGRKVPPGMAATLESCYSDSNGQVDGDGSDYSDEGDDDEQSEEFDDDTEEEPQAADDVPPRPYGPERPPEESARRTSGASFKTVPVSPAALVDTCESKLDVQRDDTPAVVGLDASSRSHSMPEMAVGDRELASSIQHPSRTMPGSYHFDVDVVGVTGTLEDHDAPERRRTRLLSRLTRFTRWGL</sequence>
<dbReference type="GO" id="GO:0019905">
    <property type="term" value="F:syntaxin binding"/>
    <property type="evidence" value="ECO:0007669"/>
    <property type="project" value="InterPro"/>
</dbReference>
<feature type="coiled-coil region" evidence="2">
    <location>
        <begin position="239"/>
        <end position="332"/>
    </location>
</feature>
<dbReference type="HOGENOM" id="CLU_029275_2_0_1"/>
<feature type="compositionally biased region" description="Polar residues" evidence="3">
    <location>
        <begin position="1"/>
        <end position="12"/>
    </location>
</feature>
<dbReference type="Pfam" id="PF09728">
    <property type="entry name" value="Taxilin"/>
    <property type="match status" value="1"/>
</dbReference>
<name>G2WTZ7_VERDV</name>
<feature type="region of interest" description="Disordered" evidence="3">
    <location>
        <begin position="106"/>
        <end position="131"/>
    </location>
</feature>
<feature type="region of interest" description="Disordered" evidence="3">
    <location>
        <begin position="1"/>
        <end position="33"/>
    </location>
</feature>
<evidence type="ECO:0000256" key="2">
    <source>
        <dbReference type="SAM" id="Coils"/>
    </source>
</evidence>
<dbReference type="STRING" id="498257.G2WTZ7"/>
<organism evidence="4 5">
    <name type="scientific">Verticillium dahliae (strain VdLs.17 / ATCC MYA-4575 / FGSC 10137)</name>
    <name type="common">Verticillium wilt</name>
    <dbReference type="NCBI Taxonomy" id="498257"/>
    <lineage>
        <taxon>Eukaryota</taxon>
        <taxon>Fungi</taxon>
        <taxon>Dikarya</taxon>
        <taxon>Ascomycota</taxon>
        <taxon>Pezizomycotina</taxon>
        <taxon>Sordariomycetes</taxon>
        <taxon>Hypocreomycetidae</taxon>
        <taxon>Glomerellales</taxon>
        <taxon>Plectosphaerellaceae</taxon>
        <taxon>Verticillium</taxon>
    </lineage>
</organism>
<feature type="region of interest" description="Disordered" evidence="3">
    <location>
        <begin position="378"/>
        <end position="448"/>
    </location>
</feature>
<proteinExistence type="inferred from homology"/>
<gene>
    <name evidence="4" type="ORF">VDAG_01270</name>
</gene>
<dbReference type="RefSeq" id="XP_009648451.1">
    <property type="nucleotide sequence ID" value="XM_009650156.1"/>
</dbReference>
<evidence type="ECO:0000256" key="1">
    <source>
        <dbReference type="ARBA" id="ARBA00009550"/>
    </source>
</evidence>
<dbReference type="PANTHER" id="PTHR16127:SF13">
    <property type="entry name" value="GH01188P"/>
    <property type="match status" value="1"/>
</dbReference>
<evidence type="ECO:0000313" key="5">
    <source>
        <dbReference type="Proteomes" id="UP000001611"/>
    </source>
</evidence>
<dbReference type="KEGG" id="vda:VDAG_01270"/>
<dbReference type="InParanoid" id="G2WTZ7"/>
<feature type="compositionally biased region" description="Acidic residues" evidence="3">
    <location>
        <begin position="393"/>
        <end position="420"/>
    </location>
</feature>
<dbReference type="PANTHER" id="PTHR16127">
    <property type="entry name" value="TAXILIN"/>
    <property type="match status" value="1"/>
</dbReference>
<dbReference type="OrthoDB" id="425555at2759"/>
<keyword evidence="5" id="KW-1185">Reference proteome</keyword>
<evidence type="ECO:0000256" key="3">
    <source>
        <dbReference type="SAM" id="MobiDB-lite"/>
    </source>
</evidence>
<reference evidence="4 5" key="1">
    <citation type="submission" date="2008-03" db="EMBL/GenBank/DDBJ databases">
        <title>The Genome Sequence of Verticillium dahliae VdLs.17.</title>
        <authorList>
            <consortium name="The Broad Institute Genome Sequencing Platform"/>
            <person name="Ma L.-J.J."/>
            <person name="Klosterman S.J."/>
            <person name="Subbarao K."/>
            <person name="Dobinson K."/>
            <person name="Veronese P."/>
            <person name="Kang S."/>
            <person name="Gold S.E."/>
            <person name="Young S."/>
            <person name="Jaffe D."/>
            <person name="Gnerre S."/>
            <person name="Berlin A."/>
            <person name="Heiman D."/>
            <person name="Hepburn T."/>
            <person name="Sykes S."/>
            <person name="Alvarado L."/>
            <person name="Kodira C.D."/>
            <person name="Lander E."/>
            <person name="Galagan J."/>
            <person name="Nusbaum C."/>
            <person name="Birren B."/>
        </authorList>
    </citation>
    <scope>NUCLEOTIDE SEQUENCE [LARGE SCALE GENOMIC DNA]</scope>
    <source>
        <strain evidence="5">VdLs.17 / ATCC MYA-4575 / FGSC 10137</strain>
    </source>
</reference>
<evidence type="ECO:0000313" key="4">
    <source>
        <dbReference type="EMBL" id="EGY17588.1"/>
    </source>
</evidence>
<protein>
    <recommendedName>
        <fullName evidence="6">Alpha-taxilin</fullName>
    </recommendedName>
</protein>
<dbReference type="OMA" id="VQYNMAR"/>
<dbReference type="GeneID" id="20702733"/>
<dbReference type="EMBL" id="DS572696">
    <property type="protein sequence ID" value="EGY17588.1"/>
    <property type="molecule type" value="Genomic_DNA"/>
</dbReference>
<dbReference type="AlphaFoldDB" id="G2WTZ7"/>
<dbReference type="Proteomes" id="UP000001611">
    <property type="component" value="Chromosome 1"/>
</dbReference>